<feature type="transmembrane region" description="Helical" evidence="1">
    <location>
        <begin position="43"/>
        <end position="65"/>
    </location>
</feature>
<evidence type="ECO:0000313" key="2">
    <source>
        <dbReference type="EMBL" id="MBA4603591.1"/>
    </source>
</evidence>
<comment type="caution">
    <text evidence="2">The sequence shown here is derived from an EMBL/GenBank/DDBJ whole genome shotgun (WGS) entry which is preliminary data.</text>
</comment>
<feature type="transmembrane region" description="Helical" evidence="1">
    <location>
        <begin position="77"/>
        <end position="96"/>
    </location>
</feature>
<keyword evidence="1" id="KW-0812">Transmembrane</keyword>
<feature type="transmembrane region" description="Helical" evidence="1">
    <location>
        <begin position="12"/>
        <end position="31"/>
    </location>
</feature>
<protein>
    <submittedName>
        <fullName evidence="2">Uncharacterized protein</fullName>
    </submittedName>
</protein>
<gene>
    <name evidence="2" type="ORF">H2C83_15070</name>
</gene>
<evidence type="ECO:0000256" key="1">
    <source>
        <dbReference type="SAM" id="Phobius"/>
    </source>
</evidence>
<dbReference type="AlphaFoldDB" id="A0A7W2ATJ9"/>
<dbReference type="RefSeq" id="WP_181742067.1">
    <property type="nucleotide sequence ID" value="NZ_JACEOL010000062.1"/>
</dbReference>
<organism evidence="2 3">
    <name type="scientific">Thermoactinomyces mirandus</name>
    <dbReference type="NCBI Taxonomy" id="2756294"/>
    <lineage>
        <taxon>Bacteria</taxon>
        <taxon>Bacillati</taxon>
        <taxon>Bacillota</taxon>
        <taxon>Bacilli</taxon>
        <taxon>Bacillales</taxon>
        <taxon>Thermoactinomycetaceae</taxon>
        <taxon>Thermoactinomyces</taxon>
    </lineage>
</organism>
<keyword evidence="1" id="KW-0472">Membrane</keyword>
<accession>A0A7W2ATJ9</accession>
<evidence type="ECO:0000313" key="3">
    <source>
        <dbReference type="Proteomes" id="UP000538292"/>
    </source>
</evidence>
<reference evidence="2 3" key="1">
    <citation type="submission" date="2020-07" db="EMBL/GenBank/DDBJ databases">
        <title>Thermoactinomyces phylogeny.</title>
        <authorList>
            <person name="Dunlap C."/>
        </authorList>
    </citation>
    <scope>NUCLEOTIDE SEQUENCE [LARGE SCALE GENOMIC DNA]</scope>
    <source>
        <strain evidence="2 3">AMNI-1</strain>
    </source>
</reference>
<dbReference type="EMBL" id="JACEOL010000062">
    <property type="protein sequence ID" value="MBA4603591.1"/>
    <property type="molecule type" value="Genomic_DNA"/>
</dbReference>
<proteinExistence type="predicted"/>
<name>A0A7W2ATJ9_9BACL</name>
<keyword evidence="1" id="KW-1133">Transmembrane helix</keyword>
<sequence>MNRPRILPRISFKGVFVFVTILFSGILFIPAPLKYIHLSETMSYFLAAGISSSIGMSIVLSKIDGKTNDRLLLKKRILLSIVVGFATSALMTFVFGGDILE</sequence>
<dbReference type="Proteomes" id="UP000538292">
    <property type="component" value="Unassembled WGS sequence"/>
</dbReference>
<keyword evidence="3" id="KW-1185">Reference proteome</keyword>